<evidence type="ECO:0000313" key="3">
    <source>
        <dbReference type="Proteomes" id="UP000238523"/>
    </source>
</evidence>
<keyword evidence="2" id="KW-0614">Plasmid</keyword>
<dbReference type="InterPro" id="IPR004291">
    <property type="entry name" value="Transposase_IS66_central"/>
</dbReference>
<feature type="domain" description="Transposase IS66 central" evidence="1">
    <location>
        <begin position="84"/>
        <end position="163"/>
    </location>
</feature>
<dbReference type="PANTHER" id="PTHR33678">
    <property type="entry name" value="BLL1576 PROTEIN"/>
    <property type="match status" value="1"/>
</dbReference>
<geneLocation type="plasmid" evidence="3">
    <name>prln3</name>
</geneLocation>
<sequence length="213" mass="23833">MLATADKRCLIPVPAKPRQGISGRWRVMTVHGAAQHLQESPLPMRPLAEDCTPNEHCRVSQVFCRWTAMPIQPPDRKGPCPSCAIRLAYCWAHARRKLAEITRTGSAPVAEDAVKRIGELYRVEAELRSSPDVRLAEREKRSTPLIADMRTWPTHHRARVTDARLGRQRADIRIAGRRSVRALHSLRLVCLSPEGTIASSSAEVAFLPQSRLS</sequence>
<dbReference type="EMBL" id="CP025015">
    <property type="protein sequence ID" value="AUW47482.1"/>
    <property type="molecule type" value="Genomic_DNA"/>
</dbReference>
<gene>
    <name evidence="2" type="ORF">CUJ84_pRLN3000360</name>
</gene>
<dbReference type="Pfam" id="PF03050">
    <property type="entry name" value="DDE_Tnp_IS66"/>
    <property type="match status" value="1"/>
</dbReference>
<proteinExistence type="predicted"/>
<accession>A0A2K9ZGV1</accession>
<organism evidence="2 3">
    <name type="scientific">Rhizobium leguminosarum</name>
    <dbReference type="NCBI Taxonomy" id="384"/>
    <lineage>
        <taxon>Bacteria</taxon>
        <taxon>Pseudomonadati</taxon>
        <taxon>Pseudomonadota</taxon>
        <taxon>Alphaproteobacteria</taxon>
        <taxon>Hyphomicrobiales</taxon>
        <taxon>Rhizobiaceae</taxon>
        <taxon>Rhizobium/Agrobacterium group</taxon>
        <taxon>Rhizobium</taxon>
    </lineage>
</organism>
<reference evidence="2 3" key="1">
    <citation type="submission" date="2017-11" db="EMBL/GenBank/DDBJ databases">
        <title>Complete genome of Rhizobium leguminosarum Norway, an ineffective micro-symbiont.</title>
        <authorList>
            <person name="Hoffrichter A."/>
            <person name="Liang J."/>
            <person name="Brachmann A."/>
            <person name="Marin M."/>
        </authorList>
    </citation>
    <scope>NUCLEOTIDE SEQUENCE [LARGE SCALE GENOMIC DNA]</scope>
    <source>
        <strain evidence="2 3">Norway</strain>
        <plasmid evidence="3">prln3</plasmid>
    </source>
</reference>
<protein>
    <recommendedName>
        <fullName evidence="1">Transposase IS66 central domain-containing protein</fullName>
    </recommendedName>
</protein>
<evidence type="ECO:0000259" key="1">
    <source>
        <dbReference type="Pfam" id="PF03050"/>
    </source>
</evidence>
<evidence type="ECO:0000313" key="2">
    <source>
        <dbReference type="EMBL" id="AUW47482.1"/>
    </source>
</evidence>
<dbReference type="AlphaFoldDB" id="A0A2K9ZGV1"/>
<dbReference type="Proteomes" id="UP000238523">
    <property type="component" value="Plasmid pRLN3"/>
</dbReference>
<name>A0A2K9ZGV1_RHILE</name>
<dbReference type="PANTHER" id="PTHR33678:SF1">
    <property type="entry name" value="BLL1576 PROTEIN"/>
    <property type="match status" value="1"/>
</dbReference>
<dbReference type="InterPro" id="IPR052344">
    <property type="entry name" value="Transposase-related"/>
</dbReference>